<name>A0A7R5L223_9PASS</name>
<dbReference type="Proteomes" id="UP000504627">
    <property type="component" value="Unplaced"/>
</dbReference>
<dbReference type="InParanoid" id="A0A7R5L223"/>
<evidence type="ECO:0000256" key="1">
    <source>
        <dbReference type="SAM" id="MobiDB-lite"/>
    </source>
</evidence>
<evidence type="ECO:0000313" key="3">
    <source>
        <dbReference type="RefSeq" id="XP_039243587.1"/>
    </source>
</evidence>
<organism evidence="2 3">
    <name type="scientific">Pipra filicauda</name>
    <name type="common">Wire-tailed manakin</name>
    <dbReference type="NCBI Taxonomy" id="649802"/>
    <lineage>
        <taxon>Eukaryota</taxon>
        <taxon>Metazoa</taxon>
        <taxon>Chordata</taxon>
        <taxon>Craniata</taxon>
        <taxon>Vertebrata</taxon>
        <taxon>Euteleostomi</taxon>
        <taxon>Archelosauria</taxon>
        <taxon>Archosauria</taxon>
        <taxon>Dinosauria</taxon>
        <taxon>Saurischia</taxon>
        <taxon>Theropoda</taxon>
        <taxon>Coelurosauria</taxon>
        <taxon>Aves</taxon>
        <taxon>Neognathae</taxon>
        <taxon>Neoaves</taxon>
        <taxon>Telluraves</taxon>
        <taxon>Australaves</taxon>
        <taxon>Passeriformes</taxon>
        <taxon>Pipridae</taxon>
        <taxon>Pipra</taxon>
    </lineage>
</organism>
<evidence type="ECO:0000313" key="2">
    <source>
        <dbReference type="Proteomes" id="UP000504627"/>
    </source>
</evidence>
<dbReference type="AlphaFoldDB" id="A0A7R5L223"/>
<protein>
    <submittedName>
        <fullName evidence="3">Uncharacterized protein LOC114001884</fullName>
    </submittedName>
</protein>
<proteinExistence type="predicted"/>
<dbReference type="RefSeq" id="XP_039243587.1">
    <property type="nucleotide sequence ID" value="XM_039387653.1"/>
</dbReference>
<dbReference type="GeneID" id="114001884"/>
<accession>A0A7R5L223</accession>
<feature type="region of interest" description="Disordered" evidence="1">
    <location>
        <begin position="187"/>
        <end position="221"/>
    </location>
</feature>
<reference evidence="3" key="1">
    <citation type="submission" date="2025-08" db="UniProtKB">
        <authorList>
            <consortium name="RefSeq"/>
        </authorList>
    </citation>
    <scope>IDENTIFICATION</scope>
    <source>
        <tissue evidence="3">Muscle</tissue>
    </source>
</reference>
<gene>
    <name evidence="3" type="primary">LOC114001884</name>
</gene>
<keyword evidence="2" id="KW-1185">Reference proteome</keyword>
<sequence length="221" mass="24107">MEQKPEPPSPAGFSGLPCTAGLKPILRKKRAFAWNERSLCIKPVLDTPCSSPYKGRKEASPGQARLAAGTAKMPEHLFFPKKENKTKQPLVQEGTASCKVTEKSTSVVICCSECERVWSRLGVPCKIRKKKIRLSPVPTAVRTAVQSPKCFRLSSLPLEPRPVKPSRCILGDGGFSGHGRFLVKVESHSEEAPPVARGTRGRRGAPRTCWSPARSRAELPG</sequence>